<name>A0A9P6EEJ1_9AGAR</name>
<organism evidence="1 2">
    <name type="scientific">Crepidotus variabilis</name>
    <dbReference type="NCBI Taxonomy" id="179855"/>
    <lineage>
        <taxon>Eukaryota</taxon>
        <taxon>Fungi</taxon>
        <taxon>Dikarya</taxon>
        <taxon>Basidiomycota</taxon>
        <taxon>Agaricomycotina</taxon>
        <taxon>Agaricomycetes</taxon>
        <taxon>Agaricomycetidae</taxon>
        <taxon>Agaricales</taxon>
        <taxon>Agaricineae</taxon>
        <taxon>Crepidotaceae</taxon>
        <taxon>Crepidotus</taxon>
    </lineage>
</organism>
<reference evidence="1" key="1">
    <citation type="submission" date="2020-11" db="EMBL/GenBank/DDBJ databases">
        <authorList>
            <consortium name="DOE Joint Genome Institute"/>
            <person name="Ahrendt S."/>
            <person name="Riley R."/>
            <person name="Andreopoulos W."/>
            <person name="Labutti K."/>
            <person name="Pangilinan J."/>
            <person name="Ruiz-Duenas F.J."/>
            <person name="Barrasa J.M."/>
            <person name="Sanchez-Garcia M."/>
            <person name="Camarero S."/>
            <person name="Miyauchi S."/>
            <person name="Serrano A."/>
            <person name="Linde D."/>
            <person name="Babiker R."/>
            <person name="Drula E."/>
            <person name="Ayuso-Fernandez I."/>
            <person name="Pacheco R."/>
            <person name="Padilla G."/>
            <person name="Ferreira P."/>
            <person name="Barriuso J."/>
            <person name="Kellner H."/>
            <person name="Castanera R."/>
            <person name="Alfaro M."/>
            <person name="Ramirez L."/>
            <person name="Pisabarro A.G."/>
            <person name="Kuo A."/>
            <person name="Tritt A."/>
            <person name="Lipzen A."/>
            <person name="He G."/>
            <person name="Yan M."/>
            <person name="Ng V."/>
            <person name="Cullen D."/>
            <person name="Martin F."/>
            <person name="Rosso M.-N."/>
            <person name="Henrissat B."/>
            <person name="Hibbett D."/>
            <person name="Martinez A.T."/>
            <person name="Grigoriev I.V."/>
        </authorList>
    </citation>
    <scope>NUCLEOTIDE SEQUENCE</scope>
    <source>
        <strain evidence="1">CBS 506.95</strain>
    </source>
</reference>
<keyword evidence="2" id="KW-1185">Reference proteome</keyword>
<protein>
    <submittedName>
        <fullName evidence="1">Uncharacterized protein</fullName>
    </submittedName>
</protein>
<comment type="caution">
    <text evidence="1">The sequence shown here is derived from an EMBL/GenBank/DDBJ whole genome shotgun (WGS) entry which is preliminary data.</text>
</comment>
<proteinExistence type="predicted"/>
<dbReference type="Proteomes" id="UP000807306">
    <property type="component" value="Unassembled WGS sequence"/>
</dbReference>
<evidence type="ECO:0000313" key="2">
    <source>
        <dbReference type="Proteomes" id="UP000807306"/>
    </source>
</evidence>
<dbReference type="AlphaFoldDB" id="A0A9P6EEJ1"/>
<accession>A0A9P6EEJ1</accession>
<evidence type="ECO:0000313" key="1">
    <source>
        <dbReference type="EMBL" id="KAF9527472.1"/>
    </source>
</evidence>
<gene>
    <name evidence="1" type="ORF">CPB83DRAFT_793294</name>
</gene>
<sequence>MATSLMSCCHMNFSKVHPLNSAAWLAHCNILNLISIWMEALPLIVGRCFSVHPTRKAVGLN</sequence>
<dbReference type="EMBL" id="MU157861">
    <property type="protein sequence ID" value="KAF9527472.1"/>
    <property type="molecule type" value="Genomic_DNA"/>
</dbReference>